<keyword evidence="4" id="KW-0238">DNA-binding</keyword>
<dbReference type="PANTHER" id="PTHR22980">
    <property type="entry name" value="CORTISTATIN"/>
    <property type="match status" value="1"/>
</dbReference>
<dbReference type="InterPro" id="IPR009072">
    <property type="entry name" value="Histone-fold"/>
</dbReference>
<reference evidence="6 7" key="1">
    <citation type="journal article" date="2020" name="Nature">
        <title>Six reference-quality genomes reveal evolution of bat adaptations.</title>
        <authorList>
            <person name="Jebb D."/>
            <person name="Huang Z."/>
            <person name="Pippel M."/>
            <person name="Hughes G.M."/>
            <person name="Lavrichenko K."/>
            <person name="Devanna P."/>
            <person name="Winkler S."/>
            <person name="Jermiin L.S."/>
            <person name="Skirmuntt E.C."/>
            <person name="Katzourakis A."/>
            <person name="Burkitt-Gray L."/>
            <person name="Ray D.A."/>
            <person name="Sullivan K.A.M."/>
            <person name="Roscito J.G."/>
            <person name="Kirilenko B.M."/>
            <person name="Davalos L.M."/>
            <person name="Corthals A.P."/>
            <person name="Power M.L."/>
            <person name="Jones G."/>
            <person name="Ransome R.D."/>
            <person name="Dechmann D.K.N."/>
            <person name="Locatelli A.G."/>
            <person name="Puechmaille S.J."/>
            <person name="Fedrigo O."/>
            <person name="Jarvis E.D."/>
            <person name="Hiller M."/>
            <person name="Vernes S.C."/>
            <person name="Myers E.W."/>
            <person name="Teeling E.C."/>
        </authorList>
    </citation>
    <scope>NUCLEOTIDE SEQUENCE [LARGE SCALE GENOMIC DNA]</scope>
    <source>
        <strain evidence="6">MRouAeg1</strain>
        <tissue evidence="6">Muscle</tissue>
    </source>
</reference>
<dbReference type="Proteomes" id="UP000593571">
    <property type="component" value="Unassembled WGS sequence"/>
</dbReference>
<dbReference type="EMBL" id="JACASE010000001">
    <property type="protein sequence ID" value="KAF6504347.1"/>
    <property type="molecule type" value="Genomic_DNA"/>
</dbReference>
<dbReference type="GO" id="GO:0046982">
    <property type="term" value="F:protein heterodimerization activity"/>
    <property type="evidence" value="ECO:0007669"/>
    <property type="project" value="InterPro"/>
</dbReference>
<comment type="similarity">
    <text evidence="1">Belongs to the TAF9 family. CENP-S/MHF1 subfamily.</text>
</comment>
<dbReference type="CDD" id="cd22919">
    <property type="entry name" value="HFD_CENP-S"/>
    <property type="match status" value="1"/>
</dbReference>
<dbReference type="GO" id="GO:0003677">
    <property type="term" value="F:DNA binding"/>
    <property type="evidence" value="ECO:0007669"/>
    <property type="project" value="UniProtKB-KW"/>
</dbReference>
<comment type="caution">
    <text evidence="6">The sequence shown here is derived from an EMBL/GenBank/DDBJ whole genome shotgun (WGS) entry which is preliminary data.</text>
</comment>
<dbReference type="SUPFAM" id="SSF47113">
    <property type="entry name" value="Histone-fold"/>
    <property type="match status" value="1"/>
</dbReference>
<evidence type="ECO:0000256" key="2">
    <source>
        <dbReference type="ARBA" id="ARBA00016400"/>
    </source>
</evidence>
<evidence type="ECO:0000256" key="4">
    <source>
        <dbReference type="ARBA" id="ARBA00023125"/>
    </source>
</evidence>
<name>A0A7J8K675_ROUAE</name>
<evidence type="ECO:0000313" key="6">
    <source>
        <dbReference type="EMBL" id="KAF6504347.1"/>
    </source>
</evidence>
<keyword evidence="7" id="KW-1185">Reference proteome</keyword>
<evidence type="ECO:0000256" key="5">
    <source>
        <dbReference type="ARBA" id="ARBA00023204"/>
    </source>
</evidence>
<protein>
    <recommendedName>
        <fullName evidence="2">Centromere protein S</fullName>
    </recommendedName>
</protein>
<dbReference type="Gene3D" id="1.10.20.10">
    <property type="entry name" value="Histone, subunit A"/>
    <property type="match status" value="1"/>
</dbReference>
<dbReference type="GO" id="GO:0071821">
    <property type="term" value="C:FANCM-MHF complex"/>
    <property type="evidence" value="ECO:0007669"/>
    <property type="project" value="InterPro"/>
</dbReference>
<accession>A0A7J8K675</accession>
<gene>
    <name evidence="6" type="ORF">HJG63_002672</name>
</gene>
<dbReference type="GO" id="GO:0000712">
    <property type="term" value="P:resolution of meiotic recombination intermediates"/>
    <property type="evidence" value="ECO:0007669"/>
    <property type="project" value="TreeGrafter"/>
</dbReference>
<dbReference type="GO" id="GO:0031297">
    <property type="term" value="P:replication fork processing"/>
    <property type="evidence" value="ECO:0007669"/>
    <property type="project" value="TreeGrafter"/>
</dbReference>
<dbReference type="GO" id="GO:0043240">
    <property type="term" value="C:Fanconi anaemia nuclear complex"/>
    <property type="evidence" value="ECO:0007669"/>
    <property type="project" value="TreeGrafter"/>
</dbReference>
<dbReference type="InterPro" id="IPR029003">
    <property type="entry name" value="CENP-S/Mhf1"/>
</dbReference>
<proteinExistence type="inferred from homology"/>
<dbReference type="Pfam" id="PF15630">
    <property type="entry name" value="CENP-S"/>
    <property type="match status" value="1"/>
</dbReference>
<dbReference type="AlphaFoldDB" id="A0A7J8K675"/>
<evidence type="ECO:0000313" key="7">
    <source>
        <dbReference type="Proteomes" id="UP000593571"/>
    </source>
</evidence>
<dbReference type="PANTHER" id="PTHR22980:SF0">
    <property type="entry name" value="CENTROMERE PROTEIN S"/>
    <property type="match status" value="1"/>
</dbReference>
<dbReference type="GO" id="GO:0003682">
    <property type="term" value="F:chromatin binding"/>
    <property type="evidence" value="ECO:0007669"/>
    <property type="project" value="TreeGrafter"/>
</dbReference>
<organism evidence="6 7">
    <name type="scientific">Rousettus aegyptiacus</name>
    <name type="common">Egyptian fruit bat</name>
    <name type="synonym">Pteropus aegyptiacus</name>
    <dbReference type="NCBI Taxonomy" id="9407"/>
    <lineage>
        <taxon>Eukaryota</taxon>
        <taxon>Metazoa</taxon>
        <taxon>Chordata</taxon>
        <taxon>Craniata</taxon>
        <taxon>Vertebrata</taxon>
        <taxon>Euteleostomi</taxon>
        <taxon>Mammalia</taxon>
        <taxon>Eutheria</taxon>
        <taxon>Laurasiatheria</taxon>
        <taxon>Chiroptera</taxon>
        <taxon>Yinpterochiroptera</taxon>
        <taxon>Pteropodoidea</taxon>
        <taxon>Pteropodidae</taxon>
        <taxon>Rousettinae</taxon>
        <taxon>Rousettus</taxon>
    </lineage>
</organism>
<keyword evidence="5" id="KW-0234">DNA repair</keyword>
<dbReference type="GO" id="GO:0006281">
    <property type="term" value="P:DNA repair"/>
    <property type="evidence" value="ECO:0007669"/>
    <property type="project" value="UniProtKB-KW"/>
</dbReference>
<evidence type="ECO:0000256" key="3">
    <source>
        <dbReference type="ARBA" id="ARBA00022763"/>
    </source>
</evidence>
<evidence type="ECO:0000256" key="1">
    <source>
        <dbReference type="ARBA" id="ARBA00006612"/>
    </source>
</evidence>
<keyword evidence="3" id="KW-0227">DNA damage</keyword>
<sequence length="119" mass="13505">MEEDEGADEQQQLSYRQRLKAAVHYTVGCLCEEVASDKEVQFSKQTIAAISEVTFRQCENFARDLEMFARWVKSGVVRRRAGVRSAGRPSGAALLESLSSSFFFCILWRLISNYDSARI</sequence>